<comment type="similarity">
    <text evidence="6">Belongs to the TVP38/TMEM64 family.</text>
</comment>
<dbReference type="GO" id="GO:0005886">
    <property type="term" value="C:plasma membrane"/>
    <property type="evidence" value="ECO:0007669"/>
    <property type="project" value="UniProtKB-SubCell"/>
</dbReference>
<dbReference type="InterPro" id="IPR032816">
    <property type="entry name" value="VTT_dom"/>
</dbReference>
<keyword evidence="5 6" id="KW-0472">Membrane</keyword>
<evidence type="ECO:0000256" key="5">
    <source>
        <dbReference type="ARBA" id="ARBA00023136"/>
    </source>
</evidence>
<feature type="transmembrane region" description="Helical" evidence="6">
    <location>
        <begin position="85"/>
        <end position="105"/>
    </location>
</feature>
<name>A0A2H0LL88_9BACT</name>
<proteinExistence type="inferred from homology"/>
<evidence type="ECO:0000256" key="2">
    <source>
        <dbReference type="ARBA" id="ARBA00022475"/>
    </source>
</evidence>
<evidence type="ECO:0000256" key="4">
    <source>
        <dbReference type="ARBA" id="ARBA00022989"/>
    </source>
</evidence>
<feature type="non-terminal residue" evidence="8">
    <location>
        <position position="169"/>
    </location>
</feature>
<feature type="transmembrane region" description="Helical" evidence="6">
    <location>
        <begin position="47"/>
        <end position="65"/>
    </location>
</feature>
<comment type="caution">
    <text evidence="8">The sequence shown here is derived from an EMBL/GenBank/DDBJ whole genome shotgun (WGS) entry which is preliminary data.</text>
</comment>
<gene>
    <name evidence="8" type="ORF">COV74_09930</name>
</gene>
<evidence type="ECO:0000256" key="1">
    <source>
        <dbReference type="ARBA" id="ARBA00004651"/>
    </source>
</evidence>
<comment type="subcellular location">
    <subcellularLocation>
        <location evidence="1 6">Cell membrane</location>
        <topology evidence="1 6">Multi-pass membrane protein</topology>
    </subcellularLocation>
</comment>
<keyword evidence="4 6" id="KW-1133">Transmembrane helix</keyword>
<comment type="caution">
    <text evidence="6">Lacks conserved residue(s) required for the propagation of feature annotation.</text>
</comment>
<evidence type="ECO:0000256" key="3">
    <source>
        <dbReference type="ARBA" id="ARBA00022692"/>
    </source>
</evidence>
<dbReference type="InterPro" id="IPR015414">
    <property type="entry name" value="TMEM64"/>
</dbReference>
<keyword evidence="2 6" id="KW-1003">Cell membrane</keyword>
<dbReference type="EMBL" id="PCVY01000073">
    <property type="protein sequence ID" value="PIQ85169.1"/>
    <property type="molecule type" value="Genomic_DNA"/>
</dbReference>
<feature type="domain" description="VTT" evidence="7">
    <location>
        <begin position="65"/>
        <end position="169"/>
    </location>
</feature>
<evidence type="ECO:0000256" key="6">
    <source>
        <dbReference type="RuleBase" id="RU366058"/>
    </source>
</evidence>
<dbReference type="PANTHER" id="PTHR12677">
    <property type="entry name" value="GOLGI APPARATUS MEMBRANE PROTEIN TVP38-RELATED"/>
    <property type="match status" value="1"/>
</dbReference>
<accession>A0A2H0LL88</accession>
<organism evidence="8 9">
    <name type="scientific">Candidatus Abzuiibacterium crystallinum</name>
    <dbReference type="NCBI Taxonomy" id="1974748"/>
    <lineage>
        <taxon>Bacteria</taxon>
        <taxon>Pseudomonadati</taxon>
        <taxon>Candidatus Omnitrophota</taxon>
        <taxon>Candidatus Abzuiibacterium</taxon>
    </lineage>
</organism>
<feature type="transmembrane region" description="Helical" evidence="6">
    <location>
        <begin position="6"/>
        <end position="27"/>
    </location>
</feature>
<evidence type="ECO:0000313" key="8">
    <source>
        <dbReference type="EMBL" id="PIQ85169.1"/>
    </source>
</evidence>
<keyword evidence="3 6" id="KW-0812">Transmembrane</keyword>
<protein>
    <recommendedName>
        <fullName evidence="6">TVP38/TMEM64 family membrane protein</fullName>
    </recommendedName>
</protein>
<dbReference type="AlphaFoldDB" id="A0A2H0LL88"/>
<evidence type="ECO:0000259" key="7">
    <source>
        <dbReference type="Pfam" id="PF09335"/>
    </source>
</evidence>
<evidence type="ECO:0000313" key="9">
    <source>
        <dbReference type="Proteomes" id="UP000230859"/>
    </source>
</evidence>
<dbReference type="Pfam" id="PF09335">
    <property type="entry name" value="VTT_dom"/>
    <property type="match status" value="1"/>
</dbReference>
<dbReference type="PANTHER" id="PTHR12677:SF59">
    <property type="entry name" value="GOLGI APPARATUS MEMBRANE PROTEIN TVP38-RELATED"/>
    <property type="match status" value="1"/>
</dbReference>
<sequence length="169" mass="18928">MKDKKIYWKFIALILIVGMVIGLSQYLQHGQKFSIEAIQNMVQSAGIWGPVIFFLLYAVTSLIAFPGSILSVASGLVWGPWRGTFYTVISATVASVLPFYLSRLLGRDFIQKVTKQNFLGKCDQFVSKHGFTSIVIARLIPFFPWDIVNFGAGLCGFKFRQYILATLMG</sequence>
<dbReference type="Proteomes" id="UP000230859">
    <property type="component" value="Unassembled WGS sequence"/>
</dbReference>
<reference evidence="8 9" key="1">
    <citation type="submission" date="2017-09" db="EMBL/GenBank/DDBJ databases">
        <title>Depth-based differentiation of microbial function through sediment-hosted aquifers and enrichment of novel symbionts in the deep terrestrial subsurface.</title>
        <authorList>
            <person name="Probst A.J."/>
            <person name="Ladd B."/>
            <person name="Jarett J.K."/>
            <person name="Geller-Mcgrath D.E."/>
            <person name="Sieber C.M."/>
            <person name="Emerson J.B."/>
            <person name="Anantharaman K."/>
            <person name="Thomas B.C."/>
            <person name="Malmstrom R."/>
            <person name="Stieglmeier M."/>
            <person name="Klingl A."/>
            <person name="Woyke T."/>
            <person name="Ryan C.M."/>
            <person name="Banfield J.F."/>
        </authorList>
    </citation>
    <scope>NUCLEOTIDE SEQUENCE [LARGE SCALE GENOMIC DNA]</scope>
    <source>
        <strain evidence="8">CG11_big_fil_rev_8_21_14_0_20_45_26</strain>
    </source>
</reference>